<organism evidence="1 2">
    <name type="scientific">Acanthoscelides obtectus</name>
    <name type="common">Bean weevil</name>
    <name type="synonym">Bruchus obtectus</name>
    <dbReference type="NCBI Taxonomy" id="200917"/>
    <lineage>
        <taxon>Eukaryota</taxon>
        <taxon>Metazoa</taxon>
        <taxon>Ecdysozoa</taxon>
        <taxon>Arthropoda</taxon>
        <taxon>Hexapoda</taxon>
        <taxon>Insecta</taxon>
        <taxon>Pterygota</taxon>
        <taxon>Neoptera</taxon>
        <taxon>Endopterygota</taxon>
        <taxon>Coleoptera</taxon>
        <taxon>Polyphaga</taxon>
        <taxon>Cucujiformia</taxon>
        <taxon>Chrysomeloidea</taxon>
        <taxon>Chrysomelidae</taxon>
        <taxon>Bruchinae</taxon>
        <taxon>Bruchini</taxon>
        <taxon>Acanthoscelides</taxon>
    </lineage>
</organism>
<reference evidence="1" key="1">
    <citation type="submission" date="2022-03" db="EMBL/GenBank/DDBJ databases">
        <authorList>
            <person name="Sayadi A."/>
        </authorList>
    </citation>
    <scope>NUCLEOTIDE SEQUENCE</scope>
</reference>
<sequence>MVPTAVRLRALKEKLCCMSAEFIRKRNY</sequence>
<dbReference type="Proteomes" id="UP001152888">
    <property type="component" value="Unassembled WGS sequence"/>
</dbReference>
<comment type="caution">
    <text evidence="1">The sequence shown here is derived from an EMBL/GenBank/DDBJ whole genome shotgun (WGS) entry which is preliminary data.</text>
</comment>
<gene>
    <name evidence="1" type="ORF">ACAOBT_LOCUS28406</name>
</gene>
<proteinExistence type="predicted"/>
<evidence type="ECO:0000313" key="1">
    <source>
        <dbReference type="EMBL" id="CAH2005196.1"/>
    </source>
</evidence>
<protein>
    <submittedName>
        <fullName evidence="1">Uncharacterized protein</fullName>
    </submittedName>
</protein>
<dbReference type="AlphaFoldDB" id="A0A9P0Q3Y8"/>
<name>A0A9P0Q3Y8_ACAOB</name>
<keyword evidence="2" id="KW-1185">Reference proteome</keyword>
<evidence type="ECO:0000313" key="2">
    <source>
        <dbReference type="Proteomes" id="UP001152888"/>
    </source>
</evidence>
<accession>A0A9P0Q3Y8</accession>
<dbReference type="EMBL" id="CAKOFQ010007630">
    <property type="protein sequence ID" value="CAH2005196.1"/>
    <property type="molecule type" value="Genomic_DNA"/>
</dbReference>